<name>A0A158HC29_CABSO</name>
<evidence type="ECO:0000256" key="2">
    <source>
        <dbReference type="ARBA" id="ARBA00023163"/>
    </source>
</evidence>
<sequence length="75" mass="8333">MRAFAELTDDSPMMLLEPIHMQLAVTLPMRTTKSIGEIADDVGYRSEATYSRKFKETYGVGPGAVRQAGRGWLIV</sequence>
<dbReference type="InterPro" id="IPR018060">
    <property type="entry name" value="HTH_AraC"/>
</dbReference>
<dbReference type="RefSeq" id="WP_060857541.1">
    <property type="nucleotide sequence ID" value="NZ_FCOC02000015.1"/>
</dbReference>
<proteinExistence type="predicted"/>
<keyword evidence="2" id="KW-0804">Transcription</keyword>
<dbReference type="EMBL" id="FCOC02000015">
    <property type="protein sequence ID" value="SAL41888.1"/>
    <property type="molecule type" value="Genomic_DNA"/>
</dbReference>
<dbReference type="InterPro" id="IPR009057">
    <property type="entry name" value="Homeodomain-like_sf"/>
</dbReference>
<dbReference type="AlphaFoldDB" id="A0A158HC29"/>
<accession>A0A158HC29</accession>
<evidence type="ECO:0000256" key="1">
    <source>
        <dbReference type="ARBA" id="ARBA00023015"/>
    </source>
</evidence>
<organism evidence="4 5">
    <name type="scientific">Caballeronia sordidicola</name>
    <name type="common">Burkholderia sordidicola</name>
    <dbReference type="NCBI Taxonomy" id="196367"/>
    <lineage>
        <taxon>Bacteria</taxon>
        <taxon>Pseudomonadati</taxon>
        <taxon>Pseudomonadota</taxon>
        <taxon>Betaproteobacteria</taxon>
        <taxon>Burkholderiales</taxon>
        <taxon>Burkholderiaceae</taxon>
        <taxon>Caballeronia</taxon>
    </lineage>
</organism>
<keyword evidence="1" id="KW-0805">Transcription regulation</keyword>
<dbReference type="SUPFAM" id="SSF46689">
    <property type="entry name" value="Homeodomain-like"/>
    <property type="match status" value="1"/>
</dbReference>
<dbReference type="GO" id="GO:0043565">
    <property type="term" value="F:sequence-specific DNA binding"/>
    <property type="evidence" value="ECO:0007669"/>
    <property type="project" value="InterPro"/>
</dbReference>
<evidence type="ECO:0000313" key="4">
    <source>
        <dbReference type="EMBL" id="SAL41888.1"/>
    </source>
</evidence>
<gene>
    <name evidence="4" type="ORF">AWB64_04465</name>
</gene>
<dbReference type="GO" id="GO:0003700">
    <property type="term" value="F:DNA-binding transcription factor activity"/>
    <property type="evidence" value="ECO:0007669"/>
    <property type="project" value="InterPro"/>
</dbReference>
<evidence type="ECO:0000313" key="5">
    <source>
        <dbReference type="Proteomes" id="UP000054893"/>
    </source>
</evidence>
<evidence type="ECO:0000259" key="3">
    <source>
        <dbReference type="PROSITE" id="PS01124"/>
    </source>
</evidence>
<feature type="domain" description="HTH araC/xylS-type" evidence="3">
    <location>
        <begin position="1"/>
        <end position="68"/>
    </location>
</feature>
<dbReference type="PROSITE" id="PS01124">
    <property type="entry name" value="HTH_ARAC_FAMILY_2"/>
    <property type="match status" value="1"/>
</dbReference>
<dbReference type="OrthoDB" id="9783876at2"/>
<protein>
    <submittedName>
        <fullName evidence="4">AraC family transcriptional regulator</fullName>
    </submittedName>
</protein>
<dbReference type="Proteomes" id="UP000054893">
    <property type="component" value="Unassembled WGS sequence"/>
</dbReference>
<dbReference type="SMART" id="SM00342">
    <property type="entry name" value="HTH_ARAC"/>
    <property type="match status" value="1"/>
</dbReference>
<dbReference type="Pfam" id="PF12833">
    <property type="entry name" value="HTH_18"/>
    <property type="match status" value="1"/>
</dbReference>
<reference evidence="4 5" key="1">
    <citation type="submission" date="2016-01" db="EMBL/GenBank/DDBJ databases">
        <authorList>
            <person name="Oliw E.H."/>
        </authorList>
    </citation>
    <scope>NUCLEOTIDE SEQUENCE [LARGE SCALE GENOMIC DNA]</scope>
    <source>
        <strain evidence="4">LMG 22029</strain>
    </source>
</reference>
<dbReference type="Gene3D" id="1.10.10.60">
    <property type="entry name" value="Homeodomain-like"/>
    <property type="match status" value="1"/>
</dbReference>